<protein>
    <recommendedName>
        <fullName evidence="4">DUF3558 domain-containing protein</fullName>
    </recommendedName>
</protein>
<dbReference type="OrthoDB" id="3573983at2"/>
<dbReference type="AlphaFoldDB" id="A0A543DW47"/>
<dbReference type="RefSeq" id="WP_142047376.1">
    <property type="nucleotide sequence ID" value="NZ_VFPA01000001.1"/>
</dbReference>
<feature type="region of interest" description="Disordered" evidence="1">
    <location>
        <begin position="37"/>
        <end position="65"/>
    </location>
</feature>
<evidence type="ECO:0000256" key="1">
    <source>
        <dbReference type="SAM" id="MobiDB-lite"/>
    </source>
</evidence>
<keyword evidence="3" id="KW-1185">Reference proteome</keyword>
<name>A0A543DW47_9PSEU</name>
<comment type="caution">
    <text evidence="2">The sequence shown here is derived from an EMBL/GenBank/DDBJ whole genome shotgun (WGS) entry which is preliminary data.</text>
</comment>
<reference evidence="2 3" key="1">
    <citation type="submission" date="2019-06" db="EMBL/GenBank/DDBJ databases">
        <title>Sequencing the genomes of 1000 actinobacteria strains.</title>
        <authorList>
            <person name="Klenk H.-P."/>
        </authorList>
    </citation>
    <scope>NUCLEOTIDE SEQUENCE [LARGE SCALE GENOMIC DNA]</scope>
    <source>
        <strain evidence="2 3">DSM 45301</strain>
    </source>
</reference>
<dbReference type="EMBL" id="VFPA01000001">
    <property type="protein sequence ID" value="TQM13548.1"/>
    <property type="molecule type" value="Genomic_DNA"/>
</dbReference>
<evidence type="ECO:0000313" key="3">
    <source>
        <dbReference type="Proteomes" id="UP000315677"/>
    </source>
</evidence>
<gene>
    <name evidence="2" type="ORF">FB558_0297</name>
</gene>
<accession>A0A543DW47</accession>
<sequence>MRRAGGHVVVPHAARAFRVVVLGFVLTVVLAACGSSSEEPTAVPTFPVPAADGGPSADSADPGDVVPDDCGEILAAGDLEALLGLPLGSVKLRTTIGVAQPSVGRTERVTCSYNRNGGPSRSLLVINATAYRDADAAAAQWRVNTDAESGQRSEVPLGSAFASLFEKGDEAVLMVAHATSNVSLVLPEQPLPGDRSPRDVLVDLALRILPAVTVNVPTGLPEPVPQAGAAR</sequence>
<proteinExistence type="predicted"/>
<evidence type="ECO:0000313" key="2">
    <source>
        <dbReference type="EMBL" id="TQM13548.1"/>
    </source>
</evidence>
<dbReference type="PROSITE" id="PS51257">
    <property type="entry name" value="PROKAR_LIPOPROTEIN"/>
    <property type="match status" value="1"/>
</dbReference>
<dbReference type="Proteomes" id="UP000315677">
    <property type="component" value="Unassembled WGS sequence"/>
</dbReference>
<evidence type="ECO:0008006" key="4">
    <source>
        <dbReference type="Google" id="ProtNLM"/>
    </source>
</evidence>
<organism evidence="2 3">
    <name type="scientific">Pseudonocardia kunmingensis</name>
    <dbReference type="NCBI Taxonomy" id="630975"/>
    <lineage>
        <taxon>Bacteria</taxon>
        <taxon>Bacillati</taxon>
        <taxon>Actinomycetota</taxon>
        <taxon>Actinomycetes</taxon>
        <taxon>Pseudonocardiales</taxon>
        <taxon>Pseudonocardiaceae</taxon>
        <taxon>Pseudonocardia</taxon>
    </lineage>
</organism>
<feature type="compositionally biased region" description="Low complexity" evidence="1">
    <location>
        <begin position="40"/>
        <end position="64"/>
    </location>
</feature>